<comment type="caution">
    <text evidence="3">The sequence shown here is derived from an EMBL/GenBank/DDBJ whole genome shotgun (WGS) entry which is preliminary data.</text>
</comment>
<evidence type="ECO:0000313" key="3">
    <source>
        <dbReference type="EMBL" id="MDG4476308.1"/>
    </source>
</evidence>
<keyword evidence="4" id="KW-1185">Reference proteome</keyword>
<comment type="similarity">
    <text evidence="1">Belongs to the universal stress protein A family.</text>
</comment>
<sequence length="311" mass="34742">MQKKILIAVDGSPYSTNCLRYLGQLFHDLPDIHFHLLSVVPTSSTGSAAKDWLTEAELLNTVSSATRNLLVAQKKYMQQATDTLKRLGIAEEQVHTSVKLSQRSVPHDIIHEARQGKYDALLIGRRGIGKLEEMIMGSVSATILDKCHDVPLWIIDGQVNSCKFLVPVDGTSHSLKAIDHLAFILADNPCAEVTLFYSKALLGSHPVIEPKDFHTLWGEAWCEEHLRRPDSLFHAPKQLLIDGGFPPERIFWLETFMGIDPSRQILRQALIDDFGTIVMGRRGEEVSKGIFRGVSDRVLLMAEEVAVWIIG</sequence>
<reference evidence="3" key="1">
    <citation type="journal article" date="2022" name="bioRxiv">
        <title>Thiovibrio frasassiensisgen. nov., sp. nov., an autotrophic, elemental sulfur disproportionating bacterium isolated from sulfidic karst sediment, and proposal of Thiovibrionaceae fam. nov.</title>
        <authorList>
            <person name="Aronson H."/>
            <person name="Thomas C."/>
            <person name="Bhattacharyya M."/>
            <person name="Eckstein S."/>
            <person name="Jensen S."/>
            <person name="Barco R."/>
            <person name="Macalady J."/>
            <person name="Amend J."/>
        </authorList>
    </citation>
    <scope>NUCLEOTIDE SEQUENCE</scope>
    <source>
        <strain evidence="3">RS19-109</strain>
    </source>
</reference>
<dbReference type="PRINTS" id="PR01438">
    <property type="entry name" value="UNVRSLSTRESS"/>
</dbReference>
<evidence type="ECO:0000256" key="1">
    <source>
        <dbReference type="ARBA" id="ARBA00008791"/>
    </source>
</evidence>
<dbReference type="Gene3D" id="3.40.50.620">
    <property type="entry name" value="HUPs"/>
    <property type="match status" value="2"/>
</dbReference>
<organism evidence="3 4">
    <name type="scientific">Thiovibrio frasassiensis</name>
    <dbReference type="NCBI Taxonomy" id="2984131"/>
    <lineage>
        <taxon>Bacteria</taxon>
        <taxon>Pseudomonadati</taxon>
        <taxon>Thermodesulfobacteriota</taxon>
        <taxon>Desulfobulbia</taxon>
        <taxon>Desulfobulbales</taxon>
        <taxon>Thiovibrionaceae</taxon>
        <taxon>Thiovibrio</taxon>
    </lineage>
</organism>
<feature type="domain" description="UspA" evidence="2">
    <location>
        <begin position="1"/>
        <end position="148"/>
    </location>
</feature>
<dbReference type="Proteomes" id="UP001154240">
    <property type="component" value="Unassembled WGS sequence"/>
</dbReference>
<dbReference type="InterPro" id="IPR014729">
    <property type="entry name" value="Rossmann-like_a/b/a_fold"/>
</dbReference>
<evidence type="ECO:0000259" key="2">
    <source>
        <dbReference type="Pfam" id="PF00582"/>
    </source>
</evidence>
<name>A0A9X4MIT5_9BACT</name>
<dbReference type="SUPFAM" id="SSF52402">
    <property type="entry name" value="Adenine nucleotide alpha hydrolases-like"/>
    <property type="match status" value="2"/>
</dbReference>
<accession>A0A9X4MIT5</accession>
<dbReference type="InterPro" id="IPR006016">
    <property type="entry name" value="UspA"/>
</dbReference>
<dbReference type="PANTHER" id="PTHR46268">
    <property type="entry name" value="STRESS RESPONSE PROTEIN NHAX"/>
    <property type="match status" value="1"/>
</dbReference>
<proteinExistence type="inferred from homology"/>
<protein>
    <submittedName>
        <fullName evidence="3">Universal stress protein</fullName>
    </submittedName>
</protein>
<dbReference type="AlphaFoldDB" id="A0A9X4MIT5"/>
<dbReference type="PANTHER" id="PTHR46268:SF15">
    <property type="entry name" value="UNIVERSAL STRESS PROTEIN HP_0031"/>
    <property type="match status" value="1"/>
</dbReference>
<dbReference type="InterPro" id="IPR006015">
    <property type="entry name" value="Universal_stress_UspA"/>
</dbReference>
<dbReference type="EMBL" id="JAPHEH010000001">
    <property type="protein sequence ID" value="MDG4476308.1"/>
    <property type="molecule type" value="Genomic_DNA"/>
</dbReference>
<reference evidence="3" key="2">
    <citation type="submission" date="2022-10" db="EMBL/GenBank/DDBJ databases">
        <authorList>
            <person name="Aronson H.S."/>
        </authorList>
    </citation>
    <scope>NUCLEOTIDE SEQUENCE</scope>
    <source>
        <strain evidence="3">RS19-109</strain>
    </source>
</reference>
<dbReference type="RefSeq" id="WP_307633276.1">
    <property type="nucleotide sequence ID" value="NZ_JAPHEH010000001.1"/>
</dbReference>
<gene>
    <name evidence="3" type="ORF">OLX77_09080</name>
</gene>
<dbReference type="CDD" id="cd00293">
    <property type="entry name" value="USP-like"/>
    <property type="match status" value="2"/>
</dbReference>
<dbReference type="Pfam" id="PF00582">
    <property type="entry name" value="Usp"/>
    <property type="match status" value="1"/>
</dbReference>
<evidence type="ECO:0000313" key="4">
    <source>
        <dbReference type="Proteomes" id="UP001154240"/>
    </source>
</evidence>